<evidence type="ECO:0000256" key="1">
    <source>
        <dbReference type="ARBA" id="ARBA00006347"/>
    </source>
</evidence>
<dbReference type="AlphaFoldDB" id="A0AA36I5M5"/>
<protein>
    <recommendedName>
        <fullName evidence="4">Thioredoxin domain-containing protein</fullName>
    </recommendedName>
</protein>
<dbReference type="InterPro" id="IPR017937">
    <property type="entry name" value="Thioredoxin_CS"/>
</dbReference>
<feature type="signal peptide" evidence="3">
    <location>
        <begin position="1"/>
        <end position="19"/>
    </location>
</feature>
<dbReference type="CDD" id="cd02995">
    <property type="entry name" value="PDI_a_PDI_a'_C"/>
    <property type="match status" value="1"/>
</dbReference>
<dbReference type="Proteomes" id="UP001178507">
    <property type="component" value="Unassembled WGS sequence"/>
</dbReference>
<comment type="caution">
    <text evidence="5">The sequence shown here is derived from an EMBL/GenBank/DDBJ whole genome shotgun (WGS) entry which is preliminary data.</text>
</comment>
<dbReference type="GO" id="GO:0034976">
    <property type="term" value="P:response to endoplasmic reticulum stress"/>
    <property type="evidence" value="ECO:0007669"/>
    <property type="project" value="TreeGrafter"/>
</dbReference>
<feature type="region of interest" description="Disordered" evidence="2">
    <location>
        <begin position="582"/>
        <end position="606"/>
    </location>
</feature>
<dbReference type="GO" id="GO:0006457">
    <property type="term" value="P:protein folding"/>
    <property type="evidence" value="ECO:0007669"/>
    <property type="project" value="TreeGrafter"/>
</dbReference>
<accession>A0AA36I5M5</accession>
<dbReference type="PROSITE" id="PS00194">
    <property type="entry name" value="THIOREDOXIN_1"/>
    <property type="match status" value="1"/>
</dbReference>
<evidence type="ECO:0000313" key="6">
    <source>
        <dbReference type="Proteomes" id="UP001178507"/>
    </source>
</evidence>
<keyword evidence="3" id="KW-0732">Signal</keyword>
<dbReference type="PROSITE" id="PS51352">
    <property type="entry name" value="THIOREDOXIN_2"/>
    <property type="match status" value="2"/>
</dbReference>
<reference evidence="5" key="1">
    <citation type="submission" date="2023-08" db="EMBL/GenBank/DDBJ databases">
        <authorList>
            <person name="Chen Y."/>
            <person name="Shah S."/>
            <person name="Dougan E. K."/>
            <person name="Thang M."/>
            <person name="Chan C."/>
        </authorList>
    </citation>
    <scope>NUCLEOTIDE SEQUENCE</scope>
</reference>
<dbReference type="Gene3D" id="3.40.30.10">
    <property type="entry name" value="Glutaredoxin"/>
    <property type="match status" value="4"/>
</dbReference>
<dbReference type="EMBL" id="CAUJNA010000817">
    <property type="protein sequence ID" value="CAJ1381538.1"/>
    <property type="molecule type" value="Genomic_DNA"/>
</dbReference>
<dbReference type="Pfam" id="PF13848">
    <property type="entry name" value="Thioredoxin_6"/>
    <property type="match status" value="1"/>
</dbReference>
<dbReference type="PANTHER" id="PTHR18929">
    <property type="entry name" value="PROTEIN DISULFIDE ISOMERASE"/>
    <property type="match status" value="1"/>
</dbReference>
<evidence type="ECO:0000256" key="2">
    <source>
        <dbReference type="SAM" id="MobiDB-lite"/>
    </source>
</evidence>
<feature type="region of interest" description="Disordered" evidence="2">
    <location>
        <begin position="219"/>
        <end position="243"/>
    </location>
</feature>
<feature type="chain" id="PRO_5041298315" description="Thioredoxin domain-containing protein" evidence="3">
    <location>
        <begin position="20"/>
        <end position="606"/>
    </location>
</feature>
<keyword evidence="6" id="KW-1185">Reference proteome</keyword>
<dbReference type="SUPFAM" id="SSF52833">
    <property type="entry name" value="Thioredoxin-like"/>
    <property type="match status" value="2"/>
</dbReference>
<dbReference type="GO" id="GO:0005783">
    <property type="term" value="C:endoplasmic reticulum"/>
    <property type="evidence" value="ECO:0007669"/>
    <property type="project" value="TreeGrafter"/>
</dbReference>
<evidence type="ECO:0000256" key="3">
    <source>
        <dbReference type="SAM" id="SignalP"/>
    </source>
</evidence>
<dbReference type="InterPro" id="IPR013766">
    <property type="entry name" value="Thioredoxin_domain"/>
</dbReference>
<feature type="compositionally biased region" description="Basic and acidic residues" evidence="2">
    <location>
        <begin position="225"/>
        <end position="235"/>
    </location>
</feature>
<feature type="domain" description="Thioredoxin" evidence="4">
    <location>
        <begin position="457"/>
        <end position="577"/>
    </location>
</feature>
<evidence type="ECO:0000259" key="4">
    <source>
        <dbReference type="PROSITE" id="PS51352"/>
    </source>
</evidence>
<dbReference type="InterPro" id="IPR036249">
    <property type="entry name" value="Thioredoxin-like_sf"/>
</dbReference>
<evidence type="ECO:0000313" key="5">
    <source>
        <dbReference type="EMBL" id="CAJ1381538.1"/>
    </source>
</evidence>
<feature type="domain" description="Thioredoxin" evidence="4">
    <location>
        <begin position="11"/>
        <end position="138"/>
    </location>
</feature>
<sequence length="606" mass="68100">MHVAMARFWSLILLWPVAGFDLGGLLSTQHAVDELTDRTFSQHMKDHPVTAILFYAPWCFFSQQVMPAWDQAAQKLEIHDPPIRLAKVDTSRYASVGEENEIHEYPTMKLFVDGTVFSYDGQGRGWQQIVKWVNRHLERDHVLKSVEDAETYLHDNELAVVGLFPDGFDSSSFVKAATHYDDIVFAEARGQAIATEIADHLGRHARLLCETITVGQSSSSSKEVTLPRDDLHCDGSPRNPQRPEWTDKFEVAVQGKTLTVKRTDQSAGWGQLIQIKCCDDEKKVEKEHPKFPVPSVVMFFPYDERYAIFEGDLTNYHALDKFINGRRTPTVMRMDQDAAEKIFSANPDNVPALIFITDSADSAEEKVFREAAMKLRGRVHACISGTSSLMERRVVEMVGDGQPPLLALVEVPSYESTRGQYHVPRKYRLPLGGATSEKIVGFVSDFEGGRLKPWLKSEAEPSAEDMKVAVVPLVGTTFTAGVEDESKDVLVDFFAPWCGHCRKFEPLYKELAKNLRHVKSLKIAKIDATRNEVEGVQITGFPTIILFPAGKLPKRHVMYHGSRQPEDMIAWLQRECSIKFDAKPPPVKEGAEAAESGLLDPDEEDL</sequence>
<dbReference type="CDD" id="cd02961">
    <property type="entry name" value="PDI_a_family"/>
    <property type="match status" value="1"/>
</dbReference>
<dbReference type="Pfam" id="PF00085">
    <property type="entry name" value="Thioredoxin"/>
    <property type="match status" value="2"/>
</dbReference>
<name>A0AA36I5M5_9DINO</name>
<comment type="similarity">
    <text evidence="1">Belongs to the protein disulfide isomerase family.</text>
</comment>
<gene>
    <name evidence="5" type="ORF">EVOR1521_LOCUS9192</name>
</gene>
<dbReference type="GO" id="GO:0003756">
    <property type="term" value="F:protein disulfide isomerase activity"/>
    <property type="evidence" value="ECO:0007669"/>
    <property type="project" value="TreeGrafter"/>
</dbReference>
<proteinExistence type="inferred from homology"/>
<organism evidence="5 6">
    <name type="scientific">Effrenium voratum</name>
    <dbReference type="NCBI Taxonomy" id="2562239"/>
    <lineage>
        <taxon>Eukaryota</taxon>
        <taxon>Sar</taxon>
        <taxon>Alveolata</taxon>
        <taxon>Dinophyceae</taxon>
        <taxon>Suessiales</taxon>
        <taxon>Symbiodiniaceae</taxon>
        <taxon>Effrenium</taxon>
    </lineage>
</organism>
<dbReference type="PRINTS" id="PR00421">
    <property type="entry name" value="THIOREDOXIN"/>
</dbReference>